<reference evidence="1" key="1">
    <citation type="submission" date="2020-04" db="EMBL/GenBank/DDBJ databases">
        <authorList>
            <person name="Alioto T."/>
            <person name="Alioto T."/>
            <person name="Gomez Garrido J."/>
        </authorList>
    </citation>
    <scope>NUCLEOTIDE SEQUENCE</scope>
    <source>
        <strain evidence="1">A484AB</strain>
    </source>
</reference>
<accession>A0A6S7HHF4</accession>
<proteinExistence type="predicted"/>
<dbReference type="AlphaFoldDB" id="A0A6S7HHF4"/>
<comment type="caution">
    <text evidence="1">The sequence shown here is derived from an EMBL/GenBank/DDBJ whole genome shotgun (WGS) entry which is preliminary data.</text>
</comment>
<feature type="non-terminal residue" evidence="1">
    <location>
        <position position="1"/>
    </location>
</feature>
<dbReference type="EMBL" id="CACRXK020004784">
    <property type="protein sequence ID" value="CAB4004006.1"/>
    <property type="molecule type" value="Genomic_DNA"/>
</dbReference>
<evidence type="ECO:0000313" key="1">
    <source>
        <dbReference type="EMBL" id="CAB4004006.1"/>
    </source>
</evidence>
<dbReference type="OrthoDB" id="8059405at2759"/>
<sequence>KPKDAWKIIHRILSPNPKPLRVEPDELTTTGILKGSVSAYLRGHNTTTVMLAMRDDIYRE</sequence>
<name>A0A6S7HHF4_PARCT</name>
<organism evidence="1 2">
    <name type="scientific">Paramuricea clavata</name>
    <name type="common">Red gorgonian</name>
    <name type="synonym">Violescent sea-whip</name>
    <dbReference type="NCBI Taxonomy" id="317549"/>
    <lineage>
        <taxon>Eukaryota</taxon>
        <taxon>Metazoa</taxon>
        <taxon>Cnidaria</taxon>
        <taxon>Anthozoa</taxon>
        <taxon>Octocorallia</taxon>
        <taxon>Malacalcyonacea</taxon>
        <taxon>Plexauridae</taxon>
        <taxon>Paramuricea</taxon>
    </lineage>
</organism>
<gene>
    <name evidence="1" type="ORF">PACLA_8A032678</name>
</gene>
<keyword evidence="2" id="KW-1185">Reference proteome</keyword>
<evidence type="ECO:0000313" key="2">
    <source>
        <dbReference type="Proteomes" id="UP001152795"/>
    </source>
</evidence>
<dbReference type="Proteomes" id="UP001152795">
    <property type="component" value="Unassembled WGS sequence"/>
</dbReference>
<protein>
    <submittedName>
        <fullName evidence="1">Uncharacterized protein</fullName>
    </submittedName>
</protein>